<keyword evidence="1" id="KW-0677">Repeat</keyword>
<feature type="coiled-coil region" evidence="4">
    <location>
        <begin position="661"/>
        <end position="712"/>
    </location>
</feature>
<protein>
    <submittedName>
        <fullName evidence="6">Uncharacterized protein</fullName>
    </submittedName>
</protein>
<accession>A0A1Q2YIY7</accession>
<dbReference type="GO" id="GO:0033309">
    <property type="term" value="C:SBF transcription complex"/>
    <property type="evidence" value="ECO:0007669"/>
    <property type="project" value="TreeGrafter"/>
</dbReference>
<dbReference type="SMART" id="SM00248">
    <property type="entry name" value="ANK"/>
    <property type="match status" value="2"/>
</dbReference>
<gene>
    <name evidence="6" type="ORF">PMKS-002986</name>
</gene>
<feature type="compositionally biased region" description="Basic and acidic residues" evidence="5">
    <location>
        <begin position="45"/>
        <end position="56"/>
    </location>
</feature>
<dbReference type="SUPFAM" id="SSF48403">
    <property type="entry name" value="Ankyrin repeat"/>
    <property type="match status" value="1"/>
</dbReference>
<organism evidence="6 7">
    <name type="scientific">Pichia membranifaciens</name>
    <dbReference type="NCBI Taxonomy" id="4926"/>
    <lineage>
        <taxon>Eukaryota</taxon>
        <taxon>Fungi</taxon>
        <taxon>Dikarya</taxon>
        <taxon>Ascomycota</taxon>
        <taxon>Saccharomycotina</taxon>
        <taxon>Pichiomycetes</taxon>
        <taxon>Pichiales</taxon>
        <taxon>Pichiaceae</taxon>
        <taxon>Pichia</taxon>
    </lineage>
</organism>
<dbReference type="Proteomes" id="UP000186136">
    <property type="component" value="Unassembled WGS sequence"/>
</dbReference>
<evidence type="ECO:0000256" key="2">
    <source>
        <dbReference type="ARBA" id="ARBA00023043"/>
    </source>
</evidence>
<dbReference type="EMBL" id="BDGI01000123">
    <property type="protein sequence ID" value="GAV29485.1"/>
    <property type="molecule type" value="Genomic_DNA"/>
</dbReference>
<dbReference type="PROSITE" id="PS50297">
    <property type="entry name" value="ANK_REP_REGION"/>
    <property type="match status" value="1"/>
</dbReference>
<dbReference type="InterPro" id="IPR036770">
    <property type="entry name" value="Ankyrin_rpt-contain_sf"/>
</dbReference>
<name>A0A1Q2YIY7_9ASCO</name>
<dbReference type="GO" id="GO:0003713">
    <property type="term" value="F:transcription coactivator activity"/>
    <property type="evidence" value="ECO:0007669"/>
    <property type="project" value="TreeGrafter"/>
</dbReference>
<comment type="caution">
    <text evidence="6">The sequence shown here is derived from an EMBL/GenBank/DDBJ whole genome shotgun (WGS) entry which is preliminary data.</text>
</comment>
<evidence type="ECO:0000313" key="7">
    <source>
        <dbReference type="Proteomes" id="UP000186136"/>
    </source>
</evidence>
<evidence type="ECO:0000313" key="6">
    <source>
        <dbReference type="EMBL" id="GAV29485.1"/>
    </source>
</evidence>
<feature type="region of interest" description="Disordered" evidence="5">
    <location>
        <begin position="759"/>
        <end position="787"/>
    </location>
</feature>
<evidence type="ECO:0000256" key="4">
    <source>
        <dbReference type="SAM" id="Coils"/>
    </source>
</evidence>
<feature type="compositionally biased region" description="Basic and acidic residues" evidence="5">
    <location>
        <begin position="771"/>
        <end position="787"/>
    </location>
</feature>
<feature type="region of interest" description="Disordered" evidence="5">
    <location>
        <begin position="1"/>
        <end position="100"/>
    </location>
</feature>
<dbReference type="Pfam" id="PF12796">
    <property type="entry name" value="Ank_2"/>
    <property type="match status" value="1"/>
</dbReference>
<feature type="repeat" description="ANK" evidence="3">
    <location>
        <begin position="374"/>
        <end position="406"/>
    </location>
</feature>
<dbReference type="AlphaFoldDB" id="A0A1Q2YIY7"/>
<feature type="compositionally biased region" description="Acidic residues" evidence="5">
    <location>
        <begin position="760"/>
        <end position="770"/>
    </location>
</feature>
<dbReference type="PROSITE" id="PS50088">
    <property type="entry name" value="ANK_REPEAT"/>
    <property type="match status" value="1"/>
</dbReference>
<feature type="region of interest" description="Disordered" evidence="5">
    <location>
        <begin position="566"/>
        <end position="592"/>
    </location>
</feature>
<dbReference type="GO" id="GO:0045944">
    <property type="term" value="P:positive regulation of transcription by RNA polymerase II"/>
    <property type="evidence" value="ECO:0007669"/>
    <property type="project" value="UniProtKB-ARBA"/>
</dbReference>
<keyword evidence="4" id="KW-0175">Coiled coil</keyword>
<feature type="region of interest" description="Disordered" evidence="5">
    <location>
        <begin position="194"/>
        <end position="233"/>
    </location>
</feature>
<dbReference type="PANTHER" id="PTHR43828">
    <property type="entry name" value="ASPARAGINASE"/>
    <property type="match status" value="1"/>
</dbReference>
<sequence length="928" mass="102082">MLLAPDAANTTFQQPPARLNAELDDSIIVKGETDAETPAEMPAKGGEDGAMKTKEDDHDESASPIALTQPILSDEAGDGGDNKDNRNAGESSSSSNSSLRNIQFKGQPVWQVEVEGLQLIKRMTDMKFNWASLCLLIEKTNAVDPGSLQSSVTSKLSPDVNGDYWLPDKEVAELSQKYSLGQYLQPLMNIASDSQKPAGDAVKGGQGEGSNDKKRTNSEADVLESPSKKSRTIEKENEVLDVPIYTSDLSEGNPNFPFTLKPVSSDNVVNEHSKVVISSLFLPFQSKVTLAQVLKSETGFVSSSGSDEKFKPTDANNKQHSEDGDVKLEGEATNATPGREGEIDDDANIDNTKMNDDTLIDKNEINIDVPIDDNGQTALHLAATLGKVSLVKELIEKGANRFRGDNDGQTALIRVVHTTNCFELGCFDKLLDLLYPSIRLLDNRGRSILHHIALTCGLKGRYDASKYYLEMLLEWVVKKGSKLPDDSSLTLTNFIKEVVNKSDKYGNTCLNYATLAGNKYIVSQLLDICADPYKANKIGVTPGDWGIDVNNSIANSTVRDIGNELSNEGEKKTTHKNGNATSNEGDKNKVQSNGILSNVEVEQDDKGSKAQTRLDSNDFKESTNSLQILDSIQSFIANLGSEFKQEIVQKSQQIDKLNPILREKTLQLSQKRKQYDELQKMVRKISKITNKIDNLNKAITEEENAFQQEIQNSSIHIDQNNCLGDFDADQPFTILPLYQDIEHVVEKILDEKVKRIGAEEVGEGDDNDDDSTAKHESGNDGDSGDKSSHAILKALTSIKAEDILPYYEKQLPFEKRELLRKSIPPSVVLDARIRAYKKNNQILMDRMNKKRNSNKELESQFKRIIGLCIGTDTNNIDDRLLSSLLMSVETDPDPEIGQIKKVLKIVGDLDGEEGSPASHTAPASSAAN</sequence>
<dbReference type="PANTHER" id="PTHR43828:SF3">
    <property type="entry name" value="CHROMO DOMAIN-CONTAINING PROTEIN"/>
    <property type="match status" value="1"/>
</dbReference>
<dbReference type="InterPro" id="IPR051642">
    <property type="entry name" value="SWI6-like"/>
</dbReference>
<evidence type="ECO:0000256" key="5">
    <source>
        <dbReference type="SAM" id="MobiDB-lite"/>
    </source>
</evidence>
<proteinExistence type="predicted"/>
<keyword evidence="2 3" id="KW-0040">ANK repeat</keyword>
<dbReference type="GO" id="GO:0030907">
    <property type="term" value="C:MBF transcription complex"/>
    <property type="evidence" value="ECO:0007669"/>
    <property type="project" value="TreeGrafter"/>
</dbReference>
<keyword evidence="7" id="KW-1185">Reference proteome</keyword>
<evidence type="ECO:0000256" key="1">
    <source>
        <dbReference type="ARBA" id="ARBA00022737"/>
    </source>
</evidence>
<feature type="compositionally biased region" description="Basic and acidic residues" evidence="5">
    <location>
        <begin position="306"/>
        <end position="330"/>
    </location>
</feature>
<dbReference type="InterPro" id="IPR002110">
    <property type="entry name" value="Ankyrin_rpt"/>
</dbReference>
<feature type="region of interest" description="Disordered" evidence="5">
    <location>
        <begin position="301"/>
        <end position="350"/>
    </location>
</feature>
<evidence type="ECO:0000256" key="3">
    <source>
        <dbReference type="PROSITE-ProRule" id="PRU00023"/>
    </source>
</evidence>
<dbReference type="Gene3D" id="1.25.40.20">
    <property type="entry name" value="Ankyrin repeat-containing domain"/>
    <property type="match status" value="1"/>
</dbReference>
<dbReference type="OrthoDB" id="6718656at2759"/>
<reference evidence="6 7" key="1">
    <citation type="submission" date="2016-08" db="EMBL/GenBank/DDBJ databases">
        <title>Whole genome shotgun sequence of Pichia membranifaciens KS47-1.</title>
        <authorList>
            <person name="Konishi M."/>
            <person name="Ishida M."/>
            <person name="Arakawa T."/>
            <person name="Kato Y."/>
            <person name="Horiuchi J."/>
        </authorList>
    </citation>
    <scope>NUCLEOTIDE SEQUENCE [LARGE SCALE GENOMIC DNA]</scope>
    <source>
        <strain evidence="6 7">KS47-1</strain>
    </source>
</reference>